<gene>
    <name evidence="1" type="ORF">DFH08DRAFT_826314</name>
</gene>
<evidence type="ECO:0000313" key="2">
    <source>
        <dbReference type="Proteomes" id="UP001218218"/>
    </source>
</evidence>
<evidence type="ECO:0000313" key="1">
    <source>
        <dbReference type="EMBL" id="KAJ7302716.1"/>
    </source>
</evidence>
<keyword evidence="2" id="KW-1185">Reference proteome</keyword>
<comment type="caution">
    <text evidence="1">The sequence shown here is derived from an EMBL/GenBank/DDBJ whole genome shotgun (WGS) entry which is preliminary data.</text>
</comment>
<accession>A0AAD6Z083</accession>
<proteinExistence type="predicted"/>
<reference evidence="1" key="1">
    <citation type="submission" date="2023-03" db="EMBL/GenBank/DDBJ databases">
        <title>Massive genome expansion in bonnet fungi (Mycena s.s.) driven by repeated elements and novel gene families across ecological guilds.</title>
        <authorList>
            <consortium name="Lawrence Berkeley National Laboratory"/>
            <person name="Harder C.B."/>
            <person name="Miyauchi S."/>
            <person name="Viragh M."/>
            <person name="Kuo A."/>
            <person name="Thoen E."/>
            <person name="Andreopoulos B."/>
            <person name="Lu D."/>
            <person name="Skrede I."/>
            <person name="Drula E."/>
            <person name="Henrissat B."/>
            <person name="Morin E."/>
            <person name="Kohler A."/>
            <person name="Barry K."/>
            <person name="LaButti K."/>
            <person name="Morin E."/>
            <person name="Salamov A."/>
            <person name="Lipzen A."/>
            <person name="Mereny Z."/>
            <person name="Hegedus B."/>
            <person name="Baldrian P."/>
            <person name="Stursova M."/>
            <person name="Weitz H."/>
            <person name="Taylor A."/>
            <person name="Grigoriev I.V."/>
            <person name="Nagy L.G."/>
            <person name="Martin F."/>
            <person name="Kauserud H."/>
        </authorList>
    </citation>
    <scope>NUCLEOTIDE SEQUENCE</scope>
    <source>
        <strain evidence="1">CBHHK002</strain>
    </source>
</reference>
<sequence>MPGAGLAKTKVHELLSCGVASDRSGYSVPEYRGILSGGGGAVYGRGGAEQCSPVENSFALDIGRCAAQDGAAGIARGHMPFWLQRVQGVLAGFSEGKHYETARCCFVHAIRFDLELDIRESHVPKRNFGILYLDCLPGVRMLRRRCFIRDSDANCEWTALNNWCVSPRSNAFCEPAGILEKDRSWFDGLRKNAQIFDPAKTDANELGRRSPLEREAHQVTTARCVAQPRSDGAGRAVNLEVSESRLN</sequence>
<protein>
    <submittedName>
        <fullName evidence="1">Uncharacterized protein</fullName>
    </submittedName>
</protein>
<organism evidence="1 2">
    <name type="scientific">Mycena albidolilacea</name>
    <dbReference type="NCBI Taxonomy" id="1033008"/>
    <lineage>
        <taxon>Eukaryota</taxon>
        <taxon>Fungi</taxon>
        <taxon>Dikarya</taxon>
        <taxon>Basidiomycota</taxon>
        <taxon>Agaricomycotina</taxon>
        <taxon>Agaricomycetes</taxon>
        <taxon>Agaricomycetidae</taxon>
        <taxon>Agaricales</taxon>
        <taxon>Marasmiineae</taxon>
        <taxon>Mycenaceae</taxon>
        <taxon>Mycena</taxon>
    </lineage>
</organism>
<dbReference type="Proteomes" id="UP001218218">
    <property type="component" value="Unassembled WGS sequence"/>
</dbReference>
<name>A0AAD6Z083_9AGAR</name>
<dbReference type="AlphaFoldDB" id="A0AAD6Z083"/>
<dbReference type="EMBL" id="JARIHO010000112">
    <property type="protein sequence ID" value="KAJ7302716.1"/>
    <property type="molecule type" value="Genomic_DNA"/>
</dbReference>